<name>A0A7V1M1N9_CALAY</name>
<dbReference type="SUPFAM" id="SSF51230">
    <property type="entry name" value="Single hybrid motif"/>
    <property type="match status" value="1"/>
</dbReference>
<keyword evidence="1" id="KW-0450">Lipoyl</keyword>
<dbReference type="GO" id="GO:0019464">
    <property type="term" value="P:glycine decarboxylation via glycine cleavage system"/>
    <property type="evidence" value="ECO:0007669"/>
    <property type="project" value="InterPro"/>
</dbReference>
<evidence type="ECO:0008006" key="3">
    <source>
        <dbReference type="Google" id="ProtNLM"/>
    </source>
</evidence>
<dbReference type="EMBL" id="DRLD01000369">
    <property type="protein sequence ID" value="HED11609.1"/>
    <property type="molecule type" value="Genomic_DNA"/>
</dbReference>
<dbReference type="GO" id="GO:0009249">
    <property type="term" value="P:protein lipoylation"/>
    <property type="evidence" value="ECO:0007669"/>
    <property type="project" value="TreeGrafter"/>
</dbReference>
<sequence length="164" mass="18843">MNLFGPKIDKPHTVVQNCIIPHDLWYDTEQHLWLRDEGDGTWTIGLSDMAQTLGGKVLHYKPWKKGVRRKAKKPVVMLEAAKWLGVIRVPFPSEIAGINEELLKDTYMINQYPYTKGWLIRIKPDEGVDVPSFYVSGEEAGKLYAAHFEEWQLSECVHCLGFEV</sequence>
<comment type="caution">
    <text evidence="2">The sequence shown here is derived from an EMBL/GenBank/DDBJ whole genome shotgun (WGS) entry which is preliminary data.</text>
</comment>
<protein>
    <recommendedName>
        <fullName evidence="3">Glycine cleavage system protein H</fullName>
    </recommendedName>
</protein>
<dbReference type="PANTHER" id="PTHR11715:SF3">
    <property type="entry name" value="GLYCINE CLEAVAGE SYSTEM H PROTEIN-RELATED"/>
    <property type="match status" value="1"/>
</dbReference>
<gene>
    <name evidence="2" type="ORF">ENJ10_13035</name>
</gene>
<accession>A0A7V1M1N9</accession>
<dbReference type="AlphaFoldDB" id="A0A7V1M1N9"/>
<reference evidence="2" key="1">
    <citation type="journal article" date="2020" name="mSystems">
        <title>Genome- and Community-Level Interaction Insights into Carbon Utilization and Element Cycling Functions of Hydrothermarchaeota in Hydrothermal Sediment.</title>
        <authorList>
            <person name="Zhou Z."/>
            <person name="Liu Y."/>
            <person name="Xu W."/>
            <person name="Pan J."/>
            <person name="Luo Z.H."/>
            <person name="Li M."/>
        </authorList>
    </citation>
    <scope>NUCLEOTIDE SEQUENCE [LARGE SCALE GENOMIC DNA]</scope>
    <source>
        <strain evidence="2">HyVt-456</strain>
    </source>
</reference>
<dbReference type="InterPro" id="IPR011053">
    <property type="entry name" value="Single_hybrid_motif"/>
</dbReference>
<dbReference type="Gene3D" id="2.40.50.100">
    <property type="match status" value="1"/>
</dbReference>
<proteinExistence type="predicted"/>
<dbReference type="GO" id="GO:0005960">
    <property type="term" value="C:glycine cleavage complex"/>
    <property type="evidence" value="ECO:0007669"/>
    <property type="project" value="InterPro"/>
</dbReference>
<dbReference type="Proteomes" id="UP000886005">
    <property type="component" value="Unassembled WGS sequence"/>
</dbReference>
<organism evidence="2">
    <name type="scientific">Caldithrix abyssi</name>
    <dbReference type="NCBI Taxonomy" id="187145"/>
    <lineage>
        <taxon>Bacteria</taxon>
        <taxon>Pseudomonadati</taxon>
        <taxon>Calditrichota</taxon>
        <taxon>Calditrichia</taxon>
        <taxon>Calditrichales</taxon>
        <taxon>Calditrichaceae</taxon>
        <taxon>Caldithrix</taxon>
    </lineage>
</organism>
<dbReference type="GO" id="GO:0005737">
    <property type="term" value="C:cytoplasm"/>
    <property type="evidence" value="ECO:0007669"/>
    <property type="project" value="TreeGrafter"/>
</dbReference>
<dbReference type="CDD" id="cd06848">
    <property type="entry name" value="GCS_H"/>
    <property type="match status" value="1"/>
</dbReference>
<dbReference type="Pfam" id="PF01597">
    <property type="entry name" value="GCV_H"/>
    <property type="match status" value="1"/>
</dbReference>
<dbReference type="InterPro" id="IPR033753">
    <property type="entry name" value="GCV_H/Fam206"/>
</dbReference>
<dbReference type="PANTHER" id="PTHR11715">
    <property type="entry name" value="GLYCINE CLEAVAGE SYSTEM H PROTEIN"/>
    <property type="match status" value="1"/>
</dbReference>
<evidence type="ECO:0000256" key="1">
    <source>
        <dbReference type="ARBA" id="ARBA00022823"/>
    </source>
</evidence>
<dbReference type="InterPro" id="IPR002930">
    <property type="entry name" value="GCV_H"/>
</dbReference>
<evidence type="ECO:0000313" key="2">
    <source>
        <dbReference type="EMBL" id="HED11609.1"/>
    </source>
</evidence>